<keyword evidence="10" id="KW-1133">Transmembrane helix</keyword>
<dbReference type="PANTHER" id="PTHR14003:SF23">
    <property type="entry name" value="ZINC FINGER PROTEIN 143"/>
    <property type="match status" value="1"/>
</dbReference>
<dbReference type="PANTHER" id="PTHR14003">
    <property type="entry name" value="TRANSCRIPTIONAL REPRESSOR PROTEIN YY"/>
    <property type="match status" value="1"/>
</dbReference>
<evidence type="ECO:0000256" key="1">
    <source>
        <dbReference type="ARBA" id="ARBA00004123"/>
    </source>
</evidence>
<evidence type="ECO:0000256" key="4">
    <source>
        <dbReference type="ARBA" id="ARBA00022737"/>
    </source>
</evidence>
<keyword evidence="8" id="KW-0539">Nucleus</keyword>
<reference evidence="13" key="1">
    <citation type="submission" date="2018-06" db="EMBL/GenBank/DDBJ databases">
        <title>Genome assembly of Danube salmon.</title>
        <authorList>
            <person name="Macqueen D.J."/>
            <person name="Gundappa M.K."/>
        </authorList>
    </citation>
    <scope>NUCLEOTIDE SEQUENCE [LARGE SCALE GENOMIC DNA]</scope>
</reference>
<keyword evidence="13" id="KW-1185">Reference proteome</keyword>
<accession>A0A4W5JD15</accession>
<evidence type="ECO:0000256" key="10">
    <source>
        <dbReference type="SAM" id="Phobius"/>
    </source>
</evidence>
<dbReference type="GO" id="GO:0000978">
    <property type="term" value="F:RNA polymerase II cis-regulatory region sequence-specific DNA binding"/>
    <property type="evidence" value="ECO:0007669"/>
    <property type="project" value="TreeGrafter"/>
</dbReference>
<evidence type="ECO:0000256" key="3">
    <source>
        <dbReference type="ARBA" id="ARBA00022723"/>
    </source>
</evidence>
<evidence type="ECO:0000256" key="9">
    <source>
        <dbReference type="PROSITE-ProRule" id="PRU00042"/>
    </source>
</evidence>
<sequence>MDALDRLISTSNSPLGERLSHVCQQCGKTFTSPGGLKKHQMTHTGEKPFQCSECGKGFTAQGNLKIHQRIHTGQLYNIFNIIYAILFIFYLFYFTFI</sequence>
<evidence type="ECO:0000256" key="6">
    <source>
        <dbReference type="ARBA" id="ARBA00022833"/>
    </source>
</evidence>
<protein>
    <recommendedName>
        <fullName evidence="11">C2H2-type domain-containing protein</fullName>
    </recommendedName>
</protein>
<name>A0A4W5JD15_9TELE</name>
<proteinExistence type="inferred from homology"/>
<evidence type="ECO:0000256" key="8">
    <source>
        <dbReference type="ARBA" id="ARBA00023242"/>
    </source>
</evidence>
<evidence type="ECO:0000256" key="7">
    <source>
        <dbReference type="ARBA" id="ARBA00023125"/>
    </source>
</evidence>
<dbReference type="InterPro" id="IPR013087">
    <property type="entry name" value="Znf_C2H2_type"/>
</dbReference>
<keyword evidence="10" id="KW-0472">Membrane</keyword>
<dbReference type="SMART" id="SM00355">
    <property type="entry name" value="ZnF_C2H2"/>
    <property type="match status" value="2"/>
</dbReference>
<feature type="transmembrane region" description="Helical" evidence="10">
    <location>
        <begin position="75"/>
        <end position="96"/>
    </location>
</feature>
<keyword evidence="10" id="KW-0812">Transmembrane</keyword>
<dbReference type="AlphaFoldDB" id="A0A4W5JD15"/>
<dbReference type="GO" id="GO:0005667">
    <property type="term" value="C:transcription regulator complex"/>
    <property type="evidence" value="ECO:0007669"/>
    <property type="project" value="TreeGrafter"/>
</dbReference>
<evidence type="ECO:0000313" key="13">
    <source>
        <dbReference type="Proteomes" id="UP000314982"/>
    </source>
</evidence>
<keyword evidence="7" id="KW-0238">DNA-binding</keyword>
<organism evidence="12 13">
    <name type="scientific">Hucho hucho</name>
    <name type="common">huchen</name>
    <dbReference type="NCBI Taxonomy" id="62062"/>
    <lineage>
        <taxon>Eukaryota</taxon>
        <taxon>Metazoa</taxon>
        <taxon>Chordata</taxon>
        <taxon>Craniata</taxon>
        <taxon>Vertebrata</taxon>
        <taxon>Euteleostomi</taxon>
        <taxon>Actinopterygii</taxon>
        <taxon>Neopterygii</taxon>
        <taxon>Teleostei</taxon>
        <taxon>Protacanthopterygii</taxon>
        <taxon>Salmoniformes</taxon>
        <taxon>Salmonidae</taxon>
        <taxon>Salmoninae</taxon>
        <taxon>Hucho</taxon>
    </lineage>
</organism>
<reference evidence="12" key="3">
    <citation type="submission" date="2025-09" db="UniProtKB">
        <authorList>
            <consortium name="Ensembl"/>
        </authorList>
    </citation>
    <scope>IDENTIFICATION</scope>
</reference>
<comment type="subcellular location">
    <subcellularLocation>
        <location evidence="1">Nucleus</location>
    </subcellularLocation>
</comment>
<keyword evidence="4" id="KW-0677">Repeat</keyword>
<dbReference type="GO" id="GO:0000981">
    <property type="term" value="F:DNA-binding transcription factor activity, RNA polymerase II-specific"/>
    <property type="evidence" value="ECO:0007669"/>
    <property type="project" value="TreeGrafter"/>
</dbReference>
<dbReference type="InterPro" id="IPR036236">
    <property type="entry name" value="Znf_C2H2_sf"/>
</dbReference>
<evidence type="ECO:0000256" key="5">
    <source>
        <dbReference type="ARBA" id="ARBA00022771"/>
    </source>
</evidence>
<reference evidence="12" key="2">
    <citation type="submission" date="2025-08" db="UniProtKB">
        <authorList>
            <consortium name="Ensembl"/>
        </authorList>
    </citation>
    <scope>IDENTIFICATION</scope>
</reference>
<dbReference type="SUPFAM" id="SSF57667">
    <property type="entry name" value="beta-beta-alpha zinc fingers"/>
    <property type="match status" value="1"/>
</dbReference>
<dbReference type="PROSITE" id="PS00028">
    <property type="entry name" value="ZINC_FINGER_C2H2_1"/>
    <property type="match status" value="2"/>
</dbReference>
<dbReference type="Pfam" id="PF00096">
    <property type="entry name" value="zf-C2H2"/>
    <property type="match status" value="2"/>
</dbReference>
<evidence type="ECO:0000313" key="12">
    <source>
        <dbReference type="Ensembl" id="ENSHHUP00000000777.1"/>
    </source>
</evidence>
<evidence type="ECO:0000259" key="11">
    <source>
        <dbReference type="PROSITE" id="PS50157"/>
    </source>
</evidence>
<dbReference type="GeneTree" id="ENSGT01150000286953"/>
<dbReference type="GO" id="GO:0031519">
    <property type="term" value="C:PcG protein complex"/>
    <property type="evidence" value="ECO:0007669"/>
    <property type="project" value="TreeGrafter"/>
</dbReference>
<dbReference type="Ensembl" id="ENSHHUT00000000798.1">
    <property type="protein sequence ID" value="ENSHHUP00000000777.1"/>
    <property type="gene ID" value="ENSHHUG00000000538.1"/>
</dbReference>
<dbReference type="FunFam" id="3.30.160.60:FF:001954">
    <property type="entry name" value="Zinc finger protein 787"/>
    <property type="match status" value="1"/>
</dbReference>
<keyword evidence="3" id="KW-0479">Metal-binding</keyword>
<evidence type="ECO:0000256" key="2">
    <source>
        <dbReference type="ARBA" id="ARBA00006991"/>
    </source>
</evidence>
<dbReference type="PROSITE" id="PS50157">
    <property type="entry name" value="ZINC_FINGER_C2H2_2"/>
    <property type="match status" value="2"/>
</dbReference>
<keyword evidence="6" id="KW-0862">Zinc</keyword>
<feature type="domain" description="C2H2-type" evidence="11">
    <location>
        <begin position="21"/>
        <end position="48"/>
    </location>
</feature>
<dbReference type="Gene3D" id="3.30.160.60">
    <property type="entry name" value="Classic Zinc Finger"/>
    <property type="match status" value="2"/>
</dbReference>
<keyword evidence="5 9" id="KW-0863">Zinc-finger</keyword>
<comment type="similarity">
    <text evidence="2">Belongs to the krueppel C2H2-type zinc-finger protein family.</text>
</comment>
<feature type="domain" description="C2H2-type" evidence="11">
    <location>
        <begin position="49"/>
        <end position="76"/>
    </location>
</feature>
<dbReference type="GO" id="GO:0008270">
    <property type="term" value="F:zinc ion binding"/>
    <property type="evidence" value="ECO:0007669"/>
    <property type="project" value="UniProtKB-KW"/>
</dbReference>
<dbReference type="FunFam" id="3.30.160.60:FF:000744">
    <property type="entry name" value="zinc finger E-box-binding homeobox 1"/>
    <property type="match status" value="1"/>
</dbReference>
<dbReference type="GO" id="GO:0000785">
    <property type="term" value="C:chromatin"/>
    <property type="evidence" value="ECO:0007669"/>
    <property type="project" value="TreeGrafter"/>
</dbReference>
<dbReference type="Proteomes" id="UP000314982">
    <property type="component" value="Unassembled WGS sequence"/>
</dbReference>